<dbReference type="Gene3D" id="2.170.270.10">
    <property type="entry name" value="SET domain"/>
    <property type="match status" value="1"/>
</dbReference>
<feature type="coiled-coil region" evidence="16">
    <location>
        <begin position="22"/>
        <end position="56"/>
    </location>
</feature>
<comment type="similarity">
    <text evidence="3">Belongs to the EAF6 family.</text>
</comment>
<protein>
    <recommendedName>
        <fullName evidence="4">Chromatin modification-related protein EAF6</fullName>
    </recommendedName>
</protein>
<keyword evidence="20" id="KW-1185">Reference proteome</keyword>
<organism evidence="19 20">
    <name type="scientific">Bifiguratus adelaidae</name>
    <dbReference type="NCBI Taxonomy" id="1938954"/>
    <lineage>
        <taxon>Eukaryota</taxon>
        <taxon>Fungi</taxon>
        <taxon>Fungi incertae sedis</taxon>
        <taxon>Mucoromycota</taxon>
        <taxon>Mucoromycotina</taxon>
        <taxon>Endogonomycetes</taxon>
        <taxon>Endogonales</taxon>
        <taxon>Endogonales incertae sedis</taxon>
        <taxon>Bifiguratus</taxon>
    </lineage>
</organism>
<evidence type="ECO:0000256" key="10">
    <source>
        <dbReference type="ARBA" id="ARBA00022833"/>
    </source>
</evidence>
<dbReference type="AlphaFoldDB" id="A0A261Y028"/>
<dbReference type="InterPro" id="IPR001214">
    <property type="entry name" value="SET_dom"/>
</dbReference>
<dbReference type="GO" id="GO:0008168">
    <property type="term" value="F:methyltransferase activity"/>
    <property type="evidence" value="ECO:0007669"/>
    <property type="project" value="UniProtKB-KW"/>
</dbReference>
<dbReference type="GO" id="GO:0046872">
    <property type="term" value="F:metal ion binding"/>
    <property type="evidence" value="ECO:0007669"/>
    <property type="project" value="UniProtKB-KW"/>
</dbReference>
<evidence type="ECO:0000256" key="5">
    <source>
        <dbReference type="ARBA" id="ARBA00022454"/>
    </source>
</evidence>
<dbReference type="InterPro" id="IPR050973">
    <property type="entry name" value="H3K9_Histone-Lys_N-MTase"/>
</dbReference>
<dbReference type="PROSITE" id="PS50280">
    <property type="entry name" value="SET"/>
    <property type="match status" value="1"/>
</dbReference>
<keyword evidence="12" id="KW-0805">Transcription regulation</keyword>
<evidence type="ECO:0000313" key="19">
    <source>
        <dbReference type="EMBL" id="OZJ03956.1"/>
    </source>
</evidence>
<evidence type="ECO:0000256" key="15">
    <source>
        <dbReference type="ARBA" id="ARBA00023242"/>
    </source>
</evidence>
<name>A0A261Y028_9FUNG</name>
<dbReference type="OrthoDB" id="308383at2759"/>
<evidence type="ECO:0000256" key="9">
    <source>
        <dbReference type="ARBA" id="ARBA00022723"/>
    </source>
</evidence>
<dbReference type="GO" id="GO:0005634">
    <property type="term" value="C:nucleus"/>
    <property type="evidence" value="ECO:0007669"/>
    <property type="project" value="UniProtKB-SubCell"/>
</dbReference>
<sequence length="572" mass="65861">MPEAVENTAPLQSLSSGLREAKTVTRQQYEEAKAELQLLLSRKKQVDINLANLEANIYAFEGSYLEDTQQYGNIIKGFDGYLTNKTDKKRQKYTDADRLFSMSSTTYMKLASPSPANRALNGLPATTPFWVNLAPGGSRPYQSTEKLNITPRLLHLWFRLRRCISATYPKSVFESRDELVITMEEDLIKMIRGKGRAKNRKMTEAHKPLLRSYLRYKLTPVLFVALAAITGIDPKYIREYMEAKLRSRKMTPVKKRRRIEDHLADGLDSNSRLNDIFYTWNKLEQIRNDLSVWDDQVAKEKTIVDIKLDTDAFQELWDARIRCVNDPPFRVFNEVDDEDLPILEYREEHKIHMDVVISQKNRCCRCVGECRSNPVQVTDLFTTDLNLLEYISQLSQCGPDCECSGRCQGRIYQRLHKRFGSYRRQLELFKTRSKGWAVRANSAIPAGSYIGEYIGELLSEEECIRRDNLKVEAEYMYFFQVNSGDTDARGDRLTIDATYYCNLTRFLNHSCDGGNVCKPITFTGSDGVPHLLFFTSRNVSIGEELTFDYNVLTKVSGHKCHCGSKECRGFFD</sequence>
<evidence type="ECO:0000259" key="18">
    <source>
        <dbReference type="PROSITE" id="PS50868"/>
    </source>
</evidence>
<gene>
    <name evidence="19" type="ORF">BZG36_02948</name>
</gene>
<evidence type="ECO:0000259" key="17">
    <source>
        <dbReference type="PROSITE" id="PS50280"/>
    </source>
</evidence>
<reference evidence="19 20" key="1">
    <citation type="journal article" date="2017" name="Mycologia">
        <title>Bifiguratus adelaidae, gen. et sp. nov., a new member of Mucoromycotina in endophytic and soil-dwelling habitats.</title>
        <authorList>
            <person name="Torres-Cruz T.J."/>
            <person name="Billingsley Tobias T.L."/>
            <person name="Almatruk M."/>
            <person name="Hesse C."/>
            <person name="Kuske C.R."/>
            <person name="Desiro A."/>
            <person name="Benucci G.M."/>
            <person name="Bonito G."/>
            <person name="Stajich J.E."/>
            <person name="Dunlap C."/>
            <person name="Arnold A.E."/>
            <person name="Porras-Alfaro A."/>
        </authorList>
    </citation>
    <scope>NUCLEOTIDE SEQUENCE [LARGE SCALE GENOMIC DNA]</scope>
    <source>
        <strain evidence="19 20">AZ0501</strain>
    </source>
</reference>
<keyword evidence="9" id="KW-0479">Metal-binding</keyword>
<keyword evidence="5" id="KW-0158">Chromosome</keyword>
<evidence type="ECO:0000256" key="3">
    <source>
        <dbReference type="ARBA" id="ARBA00010916"/>
    </source>
</evidence>
<evidence type="ECO:0000256" key="2">
    <source>
        <dbReference type="ARBA" id="ARBA00004286"/>
    </source>
</evidence>
<dbReference type="InterPro" id="IPR015418">
    <property type="entry name" value="Eaf6"/>
</dbReference>
<feature type="domain" description="SET" evidence="17">
    <location>
        <begin position="424"/>
        <end position="550"/>
    </location>
</feature>
<dbReference type="EMBL" id="MVBO01000061">
    <property type="protein sequence ID" value="OZJ03956.1"/>
    <property type="molecule type" value="Genomic_DNA"/>
</dbReference>
<dbReference type="PANTHER" id="PTHR46223:SF3">
    <property type="entry name" value="HISTONE-LYSINE N-METHYLTRANSFERASE SET-23"/>
    <property type="match status" value="1"/>
</dbReference>
<dbReference type="Proteomes" id="UP000242875">
    <property type="component" value="Unassembled WGS sequence"/>
</dbReference>
<keyword evidence="14" id="KW-0804">Transcription</keyword>
<proteinExistence type="inferred from homology"/>
<keyword evidence="8" id="KW-0949">S-adenosyl-L-methionine</keyword>
<dbReference type="SUPFAM" id="SSF82199">
    <property type="entry name" value="SET domain"/>
    <property type="match status" value="1"/>
</dbReference>
<evidence type="ECO:0000256" key="12">
    <source>
        <dbReference type="ARBA" id="ARBA00023015"/>
    </source>
</evidence>
<keyword evidence="6" id="KW-0489">Methyltransferase</keyword>
<evidence type="ECO:0000256" key="11">
    <source>
        <dbReference type="ARBA" id="ARBA00022853"/>
    </source>
</evidence>
<dbReference type="Pfam" id="PF00856">
    <property type="entry name" value="SET"/>
    <property type="match status" value="1"/>
</dbReference>
<accession>A0A261Y028</accession>
<dbReference type="GO" id="GO:0000123">
    <property type="term" value="C:histone acetyltransferase complex"/>
    <property type="evidence" value="ECO:0007669"/>
    <property type="project" value="InterPro"/>
</dbReference>
<dbReference type="Pfam" id="PF09340">
    <property type="entry name" value="NuA4"/>
    <property type="match status" value="1"/>
</dbReference>
<keyword evidence="7" id="KW-0808">Transferase</keyword>
<dbReference type="GO" id="GO:0032259">
    <property type="term" value="P:methylation"/>
    <property type="evidence" value="ECO:0007669"/>
    <property type="project" value="UniProtKB-KW"/>
</dbReference>
<evidence type="ECO:0000256" key="4">
    <source>
        <dbReference type="ARBA" id="ARBA00018504"/>
    </source>
</evidence>
<comment type="subcellular location">
    <subcellularLocation>
        <location evidence="2">Chromosome</location>
    </subcellularLocation>
    <subcellularLocation>
        <location evidence="1">Nucleus</location>
    </subcellularLocation>
</comment>
<keyword evidence="10" id="KW-0862">Zinc</keyword>
<dbReference type="InterPro" id="IPR046341">
    <property type="entry name" value="SET_dom_sf"/>
</dbReference>
<evidence type="ECO:0000256" key="14">
    <source>
        <dbReference type="ARBA" id="ARBA00023163"/>
    </source>
</evidence>
<keyword evidence="15" id="KW-0539">Nucleus</keyword>
<evidence type="ECO:0000256" key="16">
    <source>
        <dbReference type="SAM" id="Coils"/>
    </source>
</evidence>
<dbReference type="SMART" id="SM00317">
    <property type="entry name" value="SET"/>
    <property type="match status" value="1"/>
</dbReference>
<dbReference type="PANTHER" id="PTHR46223">
    <property type="entry name" value="HISTONE-LYSINE N-METHYLTRANSFERASE SUV39H"/>
    <property type="match status" value="1"/>
</dbReference>
<evidence type="ECO:0000256" key="7">
    <source>
        <dbReference type="ARBA" id="ARBA00022679"/>
    </source>
</evidence>
<dbReference type="InterPro" id="IPR003616">
    <property type="entry name" value="Post-SET_dom"/>
</dbReference>
<dbReference type="PROSITE" id="PS50868">
    <property type="entry name" value="POST_SET"/>
    <property type="match status" value="1"/>
</dbReference>
<evidence type="ECO:0000256" key="13">
    <source>
        <dbReference type="ARBA" id="ARBA00023054"/>
    </source>
</evidence>
<feature type="domain" description="Post-SET" evidence="18">
    <location>
        <begin position="556"/>
        <end position="572"/>
    </location>
</feature>
<evidence type="ECO:0000313" key="20">
    <source>
        <dbReference type="Proteomes" id="UP000242875"/>
    </source>
</evidence>
<keyword evidence="13 16" id="KW-0175">Coiled coil</keyword>
<dbReference type="GO" id="GO:0006325">
    <property type="term" value="P:chromatin organization"/>
    <property type="evidence" value="ECO:0007669"/>
    <property type="project" value="UniProtKB-KW"/>
</dbReference>
<evidence type="ECO:0000256" key="1">
    <source>
        <dbReference type="ARBA" id="ARBA00004123"/>
    </source>
</evidence>
<evidence type="ECO:0000256" key="6">
    <source>
        <dbReference type="ARBA" id="ARBA00022603"/>
    </source>
</evidence>
<evidence type="ECO:0000256" key="8">
    <source>
        <dbReference type="ARBA" id="ARBA00022691"/>
    </source>
</evidence>
<comment type="caution">
    <text evidence="19">The sequence shown here is derived from an EMBL/GenBank/DDBJ whole genome shotgun (WGS) entry which is preliminary data.</text>
</comment>
<keyword evidence="11" id="KW-0156">Chromatin regulator</keyword>